<keyword evidence="4" id="KW-1133">Transmembrane helix</keyword>
<comment type="catalytic activity">
    <reaction evidence="1">
        <text>Hydrolysis of terminal, non-reducing (1-&gt;4)-linked alpha-D-glucose residues with release of alpha-D-glucose.</text>
        <dbReference type="EC" id="3.2.1.20"/>
    </reaction>
</comment>
<dbReference type="Gene3D" id="3.20.20.80">
    <property type="entry name" value="Glycosidases"/>
    <property type="match status" value="1"/>
</dbReference>
<keyword evidence="4" id="KW-0472">Membrane</keyword>
<dbReference type="GO" id="GO:0015173">
    <property type="term" value="F:aromatic amino acid transmembrane transporter activity"/>
    <property type="evidence" value="ECO:0007669"/>
    <property type="project" value="TreeGrafter"/>
</dbReference>
<dbReference type="GO" id="GO:0015190">
    <property type="term" value="F:L-leucine transmembrane transporter activity"/>
    <property type="evidence" value="ECO:0007669"/>
    <property type="project" value="TreeGrafter"/>
</dbReference>
<dbReference type="GO" id="GO:0005975">
    <property type="term" value="P:carbohydrate metabolic process"/>
    <property type="evidence" value="ECO:0007669"/>
    <property type="project" value="InterPro"/>
</dbReference>
<dbReference type="AlphaFoldDB" id="A0A8S1C4I8"/>
<dbReference type="PANTHER" id="PTHR46673:SF1">
    <property type="entry name" value="4F2 CELL-SURFACE ANTIGEN HEAVY CHAIN"/>
    <property type="match status" value="1"/>
</dbReference>
<dbReference type="GO" id="GO:1904273">
    <property type="term" value="P:L-alanine import across plasma membrane"/>
    <property type="evidence" value="ECO:0007669"/>
    <property type="project" value="TreeGrafter"/>
</dbReference>
<dbReference type="Gene3D" id="3.90.400.10">
    <property type="entry name" value="Oligo-1,6-glucosidase, Domain 2"/>
    <property type="match status" value="1"/>
</dbReference>
<sequence length="583" mass="64853">MNLQRFRQDTMADKKNGLDEEAPPQAPEQEKLLEESQTTVVFSKPSPDATNGDAKIDLGTTGLASAGLKKEELLKFANDPFWVRLRWLLFILFWLTWLAMLVGAIYIVVVAPKCPAPEPRIWAEKGQLVSVDVGADANGFEALLDMLPELKEASAAGVLLNNVLKSDANGIVDYGDVNSKLGNLEQFQLLTSKFYDAGVKVILAININHVSKNHKWFNLSLNATGDYADFFLWKKGGTVQSADGTPEPPNNWLSIPSGSAWQYVAARKQFYYHQHGVEQPDLNLRSANLQKELKKILRTWRGQRISGFLFQDASYLTEDENLANELNADNPSDATFTDYAFYQHTNTKNRNENVQILKIFKDELLSEKDDRENKIIFAADVDGTAEEVAKYYGTERPPAVVELPLNRLAKADVSTAESLRASVMKYYKSAGENWPNWFLSQEVANQGLVTALALLPGTFIYQPKSDLQNLNSSDIFETIHKVQHERELPSITYGGLDARVLEESVFAYTRSKSGNPGYMILYNAGPGAKNVSAAGFQGVPNILSVVHQTSDESRLPPKSKVSIDSVPVQEKEAIVLTFVPQKN</sequence>
<evidence type="ECO:0000313" key="6">
    <source>
        <dbReference type="EMBL" id="CAB3366950.1"/>
    </source>
</evidence>
<dbReference type="InterPro" id="IPR042280">
    <property type="entry name" value="SLC3A2"/>
</dbReference>
<evidence type="ECO:0000313" key="7">
    <source>
        <dbReference type="Proteomes" id="UP000494165"/>
    </source>
</evidence>
<dbReference type="InterPro" id="IPR006047">
    <property type="entry name" value="GH13_cat_dom"/>
</dbReference>
<dbReference type="GO" id="GO:0004558">
    <property type="term" value="F:alpha-1,4-glucosidase activity"/>
    <property type="evidence" value="ECO:0007669"/>
    <property type="project" value="UniProtKB-EC"/>
</dbReference>
<evidence type="ECO:0000256" key="1">
    <source>
        <dbReference type="ARBA" id="ARBA00001657"/>
    </source>
</evidence>
<feature type="domain" description="Glycosyl hydrolase family 13 catalytic" evidence="5">
    <location>
        <begin position="128"/>
        <end position="499"/>
    </location>
</feature>
<dbReference type="Proteomes" id="UP000494165">
    <property type="component" value="Unassembled WGS sequence"/>
</dbReference>
<dbReference type="GO" id="GO:0015823">
    <property type="term" value="P:phenylalanine transport"/>
    <property type="evidence" value="ECO:0007669"/>
    <property type="project" value="TreeGrafter"/>
</dbReference>
<dbReference type="GO" id="GO:0016323">
    <property type="term" value="C:basolateral plasma membrane"/>
    <property type="evidence" value="ECO:0007669"/>
    <property type="project" value="TreeGrafter"/>
</dbReference>
<gene>
    <name evidence="6" type="ORF">CLODIP_2_CD13354</name>
</gene>
<dbReference type="SMART" id="SM00642">
    <property type="entry name" value="Aamy"/>
    <property type="match status" value="1"/>
</dbReference>
<dbReference type="InterPro" id="IPR017853">
    <property type="entry name" value="GH"/>
</dbReference>
<accession>A0A8S1C4I8</accession>
<feature type="region of interest" description="Disordered" evidence="3">
    <location>
        <begin position="1"/>
        <end position="38"/>
    </location>
</feature>
<feature type="compositionally biased region" description="Basic and acidic residues" evidence="3">
    <location>
        <begin position="1"/>
        <end position="18"/>
    </location>
</feature>
<dbReference type="EC" id="3.2.1.20" evidence="2"/>
<feature type="transmembrane region" description="Helical" evidence="4">
    <location>
        <begin position="87"/>
        <end position="109"/>
    </location>
</feature>
<name>A0A8S1C4I8_9INSE</name>
<dbReference type="GO" id="GO:0016324">
    <property type="term" value="C:apical plasma membrane"/>
    <property type="evidence" value="ECO:0007669"/>
    <property type="project" value="TreeGrafter"/>
</dbReference>
<evidence type="ECO:0000256" key="3">
    <source>
        <dbReference type="SAM" id="MobiDB-lite"/>
    </source>
</evidence>
<dbReference type="Gene3D" id="2.60.40.1180">
    <property type="entry name" value="Golgi alpha-mannosidase II"/>
    <property type="match status" value="1"/>
</dbReference>
<dbReference type="GO" id="GO:1903801">
    <property type="term" value="P:L-leucine import across plasma membrane"/>
    <property type="evidence" value="ECO:0007669"/>
    <property type="project" value="TreeGrafter"/>
</dbReference>
<evidence type="ECO:0000256" key="4">
    <source>
        <dbReference type="SAM" id="Phobius"/>
    </source>
</evidence>
<dbReference type="InterPro" id="IPR045857">
    <property type="entry name" value="O16G_dom_2"/>
</dbReference>
<keyword evidence="4" id="KW-0812">Transmembrane</keyword>
<proteinExistence type="predicted"/>
<dbReference type="InterPro" id="IPR013780">
    <property type="entry name" value="Glyco_hydro_b"/>
</dbReference>
<dbReference type="PANTHER" id="PTHR46673">
    <property type="entry name" value="4F2 CELL-SURFACE ANTIGEN HEAVY CHAIN"/>
    <property type="match status" value="1"/>
</dbReference>
<reference evidence="6 7" key="1">
    <citation type="submission" date="2020-04" db="EMBL/GenBank/DDBJ databases">
        <authorList>
            <person name="Alioto T."/>
            <person name="Alioto T."/>
            <person name="Gomez Garrido J."/>
        </authorList>
    </citation>
    <scope>NUCLEOTIDE SEQUENCE [LARGE SCALE GENOMIC DNA]</scope>
</reference>
<dbReference type="EMBL" id="CADEPI010000027">
    <property type="protein sequence ID" value="CAB3366950.1"/>
    <property type="molecule type" value="Genomic_DNA"/>
</dbReference>
<evidence type="ECO:0000256" key="2">
    <source>
        <dbReference type="ARBA" id="ARBA00012741"/>
    </source>
</evidence>
<dbReference type="GO" id="GO:0015180">
    <property type="term" value="F:L-alanine transmembrane transporter activity"/>
    <property type="evidence" value="ECO:0007669"/>
    <property type="project" value="TreeGrafter"/>
</dbReference>
<dbReference type="Pfam" id="PF00128">
    <property type="entry name" value="Alpha-amylase"/>
    <property type="match status" value="1"/>
</dbReference>
<organism evidence="6 7">
    <name type="scientific">Cloeon dipterum</name>
    <dbReference type="NCBI Taxonomy" id="197152"/>
    <lineage>
        <taxon>Eukaryota</taxon>
        <taxon>Metazoa</taxon>
        <taxon>Ecdysozoa</taxon>
        <taxon>Arthropoda</taxon>
        <taxon>Hexapoda</taxon>
        <taxon>Insecta</taxon>
        <taxon>Pterygota</taxon>
        <taxon>Palaeoptera</taxon>
        <taxon>Ephemeroptera</taxon>
        <taxon>Pisciforma</taxon>
        <taxon>Baetidae</taxon>
        <taxon>Cloeon</taxon>
    </lineage>
</organism>
<evidence type="ECO:0000259" key="5">
    <source>
        <dbReference type="SMART" id="SM00642"/>
    </source>
</evidence>
<dbReference type="OrthoDB" id="204980at2759"/>
<dbReference type="SUPFAM" id="SSF51445">
    <property type="entry name" value="(Trans)glycosidases"/>
    <property type="match status" value="1"/>
</dbReference>
<protein>
    <recommendedName>
        <fullName evidence="2">alpha-glucosidase</fullName>
        <ecNumber evidence="2">3.2.1.20</ecNumber>
    </recommendedName>
</protein>
<keyword evidence="7" id="KW-1185">Reference proteome</keyword>
<dbReference type="InterPro" id="IPR031984">
    <property type="entry name" value="SLC3A2_N"/>
</dbReference>
<comment type="caution">
    <text evidence="6">The sequence shown here is derived from an EMBL/GenBank/DDBJ whole genome shotgun (WGS) entry which is preliminary data.</text>
</comment>
<dbReference type="Pfam" id="PF16028">
    <property type="entry name" value="SLC3A2_N"/>
    <property type="match status" value="1"/>
</dbReference>